<feature type="transmembrane region" description="Helical" evidence="1">
    <location>
        <begin position="86"/>
        <end position="107"/>
    </location>
</feature>
<name>E0RYV3_BUTPB</name>
<evidence type="ECO:0000313" key="2">
    <source>
        <dbReference type="EMBL" id="ADL35025.1"/>
    </source>
</evidence>
<gene>
    <name evidence="2" type="ordered locus">bpr_I2292</name>
</gene>
<dbReference type="EMBL" id="CP001810">
    <property type="protein sequence ID" value="ADL35025.1"/>
    <property type="molecule type" value="Genomic_DNA"/>
</dbReference>
<dbReference type="HOGENOM" id="CLU_074054_0_0_9"/>
<dbReference type="Proteomes" id="UP000001299">
    <property type="component" value="Chromosome 1"/>
</dbReference>
<protein>
    <recommendedName>
        <fullName evidence="4">TraX protein</fullName>
    </recommendedName>
</protein>
<feature type="transmembrane region" description="Helical" evidence="1">
    <location>
        <begin position="54"/>
        <end position="74"/>
    </location>
</feature>
<keyword evidence="1" id="KW-0472">Membrane</keyword>
<dbReference type="RefSeq" id="WP_013281678.1">
    <property type="nucleotide sequence ID" value="NC_014387.1"/>
</dbReference>
<feature type="transmembrane region" description="Helical" evidence="1">
    <location>
        <begin position="12"/>
        <end position="34"/>
    </location>
</feature>
<dbReference type="eggNOG" id="ENOG5031QMC">
    <property type="taxonomic scope" value="Bacteria"/>
</dbReference>
<dbReference type="Pfam" id="PF05857">
    <property type="entry name" value="TraX"/>
    <property type="match status" value="1"/>
</dbReference>
<keyword evidence="3" id="KW-1185">Reference proteome</keyword>
<evidence type="ECO:0000313" key="3">
    <source>
        <dbReference type="Proteomes" id="UP000001299"/>
    </source>
</evidence>
<organism evidence="2 3">
    <name type="scientific">Butyrivibrio proteoclasticus (strain ATCC 51982 / DSM 14932 / B316)</name>
    <name type="common">Clostridium proteoclasticum</name>
    <dbReference type="NCBI Taxonomy" id="515622"/>
    <lineage>
        <taxon>Bacteria</taxon>
        <taxon>Bacillati</taxon>
        <taxon>Bacillota</taxon>
        <taxon>Clostridia</taxon>
        <taxon>Lachnospirales</taxon>
        <taxon>Lachnospiraceae</taxon>
        <taxon>Butyrivibrio</taxon>
    </lineage>
</organism>
<evidence type="ECO:0000256" key="1">
    <source>
        <dbReference type="SAM" id="Phobius"/>
    </source>
</evidence>
<dbReference type="AlphaFoldDB" id="E0RYV3"/>
<keyword evidence="1" id="KW-1133">Transmembrane helix</keyword>
<sequence>MQVLDRFKKINGNTLKIIACITMLIDHLTAGIMLPVVRNGLYSGDLTANELNTIYIILRGIGRIAFPIFCFLLVEGFIHTRSRLRYALSLLLFGIISEIPFDLIFYAEEEIFNINIIEALEANSYLLNYQCNVFFTLLIGLLVIWAIDATVRLIKEKNIPPLLSFLAAAVITLIGCVIAYRINSDYDFYGVLLITIFYVLQKYEYLRILAGYVFISQLGIEYLAFPGFILMALYNHKRGRKLGWLKYFFYLFYPVHLTLIYIIRCIIWGKYQMVL</sequence>
<dbReference type="KEGG" id="bpb:bpr_I2292"/>
<feature type="transmembrane region" description="Helical" evidence="1">
    <location>
        <begin position="188"/>
        <end position="205"/>
    </location>
</feature>
<evidence type="ECO:0008006" key="4">
    <source>
        <dbReference type="Google" id="ProtNLM"/>
    </source>
</evidence>
<keyword evidence="1" id="KW-0812">Transmembrane</keyword>
<proteinExistence type="predicted"/>
<feature type="transmembrane region" description="Helical" evidence="1">
    <location>
        <begin position="159"/>
        <end position="182"/>
    </location>
</feature>
<feature type="transmembrane region" description="Helical" evidence="1">
    <location>
        <begin position="247"/>
        <end position="267"/>
    </location>
</feature>
<dbReference type="InterPro" id="IPR008875">
    <property type="entry name" value="TraX"/>
</dbReference>
<reference evidence="2 3" key="1">
    <citation type="journal article" date="2010" name="PLoS ONE">
        <title>The glycobiome of the rumen bacterium Butyrivibrio proteoclasticus B316(T) highlights adaptation to a polysaccharide-rich environment.</title>
        <authorList>
            <person name="Kelly W.J."/>
            <person name="Leahy S.C."/>
            <person name="Altermann E."/>
            <person name="Yeoman C.J."/>
            <person name="Dunne J.C."/>
            <person name="Kong Z."/>
            <person name="Pacheco D.M."/>
            <person name="Li D."/>
            <person name="Noel S.J."/>
            <person name="Moon C.D."/>
            <person name="Cookson A.L."/>
            <person name="Attwood G.T."/>
        </authorList>
    </citation>
    <scope>NUCLEOTIDE SEQUENCE [LARGE SCALE GENOMIC DNA]</scope>
    <source>
        <strain evidence="3">ATCC 51982 / DSM 14932 / B316</strain>
    </source>
</reference>
<accession>E0RYV3</accession>
<feature type="transmembrane region" description="Helical" evidence="1">
    <location>
        <begin position="127"/>
        <end position="147"/>
    </location>
</feature>
<feature type="transmembrane region" description="Helical" evidence="1">
    <location>
        <begin position="212"/>
        <end position="235"/>
    </location>
</feature>